<keyword evidence="2" id="KW-1185">Reference proteome</keyword>
<comment type="caution">
    <text evidence="1">The sequence shown here is derived from an EMBL/GenBank/DDBJ whole genome shotgun (WGS) entry which is preliminary data.</text>
</comment>
<evidence type="ECO:0000313" key="1">
    <source>
        <dbReference type="EMBL" id="MCW1924289.1"/>
    </source>
</evidence>
<reference evidence="1 2" key="1">
    <citation type="submission" date="2022-10" db="EMBL/GenBank/DDBJ databases">
        <title>Luteolibacter arcticus strain CCTCC AB 2014275, whole genome shotgun sequencing project.</title>
        <authorList>
            <person name="Zhao G."/>
            <person name="Shen L."/>
        </authorList>
    </citation>
    <scope>NUCLEOTIDE SEQUENCE [LARGE SCALE GENOMIC DNA]</scope>
    <source>
        <strain evidence="1 2">CCTCC AB 2014275</strain>
    </source>
</reference>
<proteinExistence type="predicted"/>
<evidence type="ECO:0008006" key="3">
    <source>
        <dbReference type="Google" id="ProtNLM"/>
    </source>
</evidence>
<sequence length="471" mass="52094">MKSEHQMRRLADLLRPGRAGGMVIPLLVALTLSSAGDPIADIRKAGQTTIENADTDATFKKQELAKKYAVALEALEKKLTSAGDLDGVVHTREERAEVLKSGNTTAYADKALVELRDKYRKSIDGIDTGITSAKAKAVEQIRKSLREQEAVLTKAGKVDDALALRKQGEQLLLEFGGGAEVGFQEDPRAVQKTALKGLEAVTLPAEKPAVKDNPFANKDRWLEGLTIPAAKQKIRQGIIIGDRAKQSWPVVIVTPGSHWDGGDSGYVEVSAGNFVTEKSRYQDVRFFTDLSCHAYFTRCLLEKCRFDKGGVWYGSEQAGKFYFKDCIVRGGTFSAKSINVVDHGFRAENTVFEDVEMPHMIFRKKQPADYLNHKWLRFVNCRFTGCTIPVSFLYLTRDCIFEKCTFVESPPPAKPDEEVVIKPFEIVVYTTACKNKAGTLPEKFKLVERPASSLQGVVIPTAAELMKLIGP</sequence>
<organism evidence="1 2">
    <name type="scientific">Luteolibacter arcticus</name>
    <dbReference type="NCBI Taxonomy" id="1581411"/>
    <lineage>
        <taxon>Bacteria</taxon>
        <taxon>Pseudomonadati</taxon>
        <taxon>Verrucomicrobiota</taxon>
        <taxon>Verrucomicrobiia</taxon>
        <taxon>Verrucomicrobiales</taxon>
        <taxon>Verrucomicrobiaceae</taxon>
        <taxon>Luteolibacter</taxon>
    </lineage>
</organism>
<dbReference type="Proteomes" id="UP001320876">
    <property type="component" value="Unassembled WGS sequence"/>
</dbReference>
<accession>A0ABT3GLA0</accession>
<gene>
    <name evidence="1" type="ORF">OKA05_17115</name>
</gene>
<name>A0ABT3GLA0_9BACT</name>
<protein>
    <recommendedName>
        <fullName evidence="3">Pectinesterase</fullName>
    </recommendedName>
</protein>
<dbReference type="RefSeq" id="WP_264488398.1">
    <property type="nucleotide sequence ID" value="NZ_JAPDDT010000007.1"/>
</dbReference>
<dbReference type="EMBL" id="JAPDDT010000007">
    <property type="protein sequence ID" value="MCW1924289.1"/>
    <property type="molecule type" value="Genomic_DNA"/>
</dbReference>
<evidence type="ECO:0000313" key="2">
    <source>
        <dbReference type="Proteomes" id="UP001320876"/>
    </source>
</evidence>